<dbReference type="Proteomes" id="UP000053259">
    <property type="component" value="Unassembled WGS sequence"/>
</dbReference>
<feature type="transmembrane region" description="Helical" evidence="7">
    <location>
        <begin position="217"/>
        <end position="239"/>
    </location>
</feature>
<dbReference type="PANTHER" id="PTHR33048">
    <property type="entry name" value="PTH11-LIKE INTEGRAL MEMBRANE PROTEIN (AFU_ORTHOLOGUE AFUA_5G11245)"/>
    <property type="match status" value="1"/>
</dbReference>
<evidence type="ECO:0000256" key="7">
    <source>
        <dbReference type="SAM" id="Phobius"/>
    </source>
</evidence>
<dbReference type="GeneID" id="27310693"/>
<dbReference type="Pfam" id="PF20684">
    <property type="entry name" value="Fung_rhodopsin"/>
    <property type="match status" value="1"/>
</dbReference>
<feature type="domain" description="Rhodopsin" evidence="8">
    <location>
        <begin position="33"/>
        <end position="277"/>
    </location>
</feature>
<keyword evidence="4 7" id="KW-0472">Membrane</keyword>
<name>A0A0D1YZW4_9PEZI</name>
<dbReference type="InterPro" id="IPR049326">
    <property type="entry name" value="Rhodopsin_dom_fungi"/>
</dbReference>
<keyword evidence="10" id="KW-1185">Reference proteome</keyword>
<dbReference type="PANTHER" id="PTHR33048:SF162">
    <property type="entry name" value="SATRATOXIN BIOSYNTHESIS SC1 CLUSTER PROTEIN 4"/>
    <property type="match status" value="1"/>
</dbReference>
<dbReference type="GO" id="GO:0016020">
    <property type="term" value="C:membrane"/>
    <property type="evidence" value="ECO:0007669"/>
    <property type="project" value="UniProtKB-SubCell"/>
</dbReference>
<evidence type="ECO:0000313" key="9">
    <source>
        <dbReference type="EMBL" id="KIW06247.1"/>
    </source>
</evidence>
<dbReference type="STRING" id="253628.A0A0D1YZW4"/>
<dbReference type="InterPro" id="IPR052337">
    <property type="entry name" value="SAT4-like"/>
</dbReference>
<dbReference type="AlphaFoldDB" id="A0A0D1YZW4"/>
<evidence type="ECO:0000256" key="6">
    <source>
        <dbReference type="SAM" id="MobiDB-lite"/>
    </source>
</evidence>
<evidence type="ECO:0000256" key="3">
    <source>
        <dbReference type="ARBA" id="ARBA00022989"/>
    </source>
</evidence>
<feature type="transmembrane region" description="Helical" evidence="7">
    <location>
        <begin position="139"/>
        <end position="159"/>
    </location>
</feature>
<evidence type="ECO:0000256" key="4">
    <source>
        <dbReference type="ARBA" id="ARBA00023136"/>
    </source>
</evidence>
<gene>
    <name evidence="9" type="ORF">PV09_02720</name>
</gene>
<dbReference type="RefSeq" id="XP_016216116.1">
    <property type="nucleotide sequence ID" value="XM_016355810.1"/>
</dbReference>
<keyword evidence="2 7" id="KW-0812">Transmembrane</keyword>
<feature type="transmembrane region" description="Helical" evidence="7">
    <location>
        <begin position="110"/>
        <end position="127"/>
    </location>
</feature>
<comment type="similarity">
    <text evidence="5">Belongs to the SAT4 family.</text>
</comment>
<keyword evidence="3 7" id="KW-1133">Transmembrane helix</keyword>
<organism evidence="9 10">
    <name type="scientific">Verruconis gallopava</name>
    <dbReference type="NCBI Taxonomy" id="253628"/>
    <lineage>
        <taxon>Eukaryota</taxon>
        <taxon>Fungi</taxon>
        <taxon>Dikarya</taxon>
        <taxon>Ascomycota</taxon>
        <taxon>Pezizomycotina</taxon>
        <taxon>Dothideomycetes</taxon>
        <taxon>Pleosporomycetidae</taxon>
        <taxon>Venturiales</taxon>
        <taxon>Sympoventuriaceae</taxon>
        <taxon>Verruconis</taxon>
    </lineage>
</organism>
<sequence>MVSYEDQGAKAKHVVLISIVWSLFGIATLFFCARILIRIKFSKRIFIDDGLAGFALICLLANATLTQIMLPSMYVAVEMEQFSASIKRAATINIIGTIPHFLKYQFAETMIYWTCLWAVKGSFLAFFRRLATNVRGHLIAWWIIVIITALAYIGCVITYPVSCSDFSGIGCTTPRNVRLALVSLRFSTSVDILTDLLIMALPMSLAWRVKLPLKTRLALISVFSLGGLIIFFAIMRVIFTNKEHRQPEISWLNIWSAIEASVACIVCNLAPFKILFKGQVHNHSSDPSYYGRHYAKQEKTNLESHEMQFPAYVEEPARARRADEKEAVEEFNELHPALRPIRVKGDAEFPVVYPQRAKKVNMRTKISANAGGSGRPSLDGGGIVVTKEVERKVVPADQVTMTSASTEQSKYPPMRTTWIERGSDDSLEHMLAIGQHRSQGSQHWLQREPRSVASEYSID</sequence>
<dbReference type="InParanoid" id="A0A0D1YZW4"/>
<dbReference type="OrthoDB" id="444631at2759"/>
<evidence type="ECO:0000256" key="5">
    <source>
        <dbReference type="ARBA" id="ARBA00038359"/>
    </source>
</evidence>
<comment type="subcellular location">
    <subcellularLocation>
        <location evidence="1">Membrane</location>
        <topology evidence="1">Multi-pass membrane protein</topology>
    </subcellularLocation>
</comment>
<feature type="transmembrane region" description="Helical" evidence="7">
    <location>
        <begin position="251"/>
        <end position="270"/>
    </location>
</feature>
<dbReference type="VEuPathDB" id="FungiDB:PV09_02720"/>
<evidence type="ECO:0000256" key="1">
    <source>
        <dbReference type="ARBA" id="ARBA00004141"/>
    </source>
</evidence>
<reference evidence="9 10" key="1">
    <citation type="submission" date="2015-01" db="EMBL/GenBank/DDBJ databases">
        <title>The Genome Sequence of Ochroconis gallopava CBS43764.</title>
        <authorList>
            <consortium name="The Broad Institute Genomics Platform"/>
            <person name="Cuomo C."/>
            <person name="de Hoog S."/>
            <person name="Gorbushina A."/>
            <person name="Stielow B."/>
            <person name="Teixiera M."/>
            <person name="Abouelleil A."/>
            <person name="Chapman S.B."/>
            <person name="Priest M."/>
            <person name="Young S.K."/>
            <person name="Wortman J."/>
            <person name="Nusbaum C."/>
            <person name="Birren B."/>
        </authorList>
    </citation>
    <scope>NUCLEOTIDE SEQUENCE [LARGE SCALE GENOMIC DNA]</scope>
    <source>
        <strain evidence="9 10">CBS 43764</strain>
    </source>
</reference>
<evidence type="ECO:0000259" key="8">
    <source>
        <dbReference type="Pfam" id="PF20684"/>
    </source>
</evidence>
<evidence type="ECO:0000313" key="10">
    <source>
        <dbReference type="Proteomes" id="UP000053259"/>
    </source>
</evidence>
<feature type="transmembrane region" description="Helical" evidence="7">
    <location>
        <begin position="49"/>
        <end position="70"/>
    </location>
</feature>
<accession>A0A0D1YZW4</accession>
<feature type="transmembrane region" description="Helical" evidence="7">
    <location>
        <begin position="14"/>
        <end position="37"/>
    </location>
</feature>
<dbReference type="EMBL" id="KN847535">
    <property type="protein sequence ID" value="KIW06247.1"/>
    <property type="molecule type" value="Genomic_DNA"/>
</dbReference>
<evidence type="ECO:0000256" key="2">
    <source>
        <dbReference type="ARBA" id="ARBA00022692"/>
    </source>
</evidence>
<feature type="region of interest" description="Disordered" evidence="6">
    <location>
        <begin position="437"/>
        <end position="459"/>
    </location>
</feature>
<dbReference type="HOGENOM" id="CLU_596116_0_0_1"/>
<protein>
    <recommendedName>
        <fullName evidence="8">Rhodopsin domain-containing protein</fullName>
    </recommendedName>
</protein>
<proteinExistence type="inferred from homology"/>